<feature type="region of interest" description="Disordered" evidence="1">
    <location>
        <begin position="776"/>
        <end position="795"/>
    </location>
</feature>
<comment type="caution">
    <text evidence="3">The sequence shown here is derived from an EMBL/GenBank/DDBJ whole genome shotgun (WGS) entry which is preliminary data.</text>
</comment>
<dbReference type="GO" id="GO:0070006">
    <property type="term" value="F:metalloaminopeptidase activity"/>
    <property type="evidence" value="ECO:0007669"/>
    <property type="project" value="TreeGrafter"/>
</dbReference>
<reference evidence="3" key="1">
    <citation type="submission" date="2016-10" db="EMBL/GenBank/DDBJ databases">
        <title>Sequence of Gallionella enrichment culture.</title>
        <authorList>
            <person name="Poehlein A."/>
            <person name="Muehling M."/>
            <person name="Daniel R."/>
        </authorList>
    </citation>
    <scope>NUCLEOTIDE SEQUENCE</scope>
</reference>
<organism evidence="3">
    <name type="scientific">mine drainage metagenome</name>
    <dbReference type="NCBI Taxonomy" id="410659"/>
    <lineage>
        <taxon>unclassified sequences</taxon>
        <taxon>metagenomes</taxon>
        <taxon>ecological metagenomes</taxon>
    </lineage>
</organism>
<evidence type="ECO:0000313" key="3">
    <source>
        <dbReference type="EMBL" id="OIR13277.1"/>
    </source>
</evidence>
<dbReference type="InterPro" id="IPR027268">
    <property type="entry name" value="Peptidase_M4/M1_CTD_sf"/>
</dbReference>
<evidence type="ECO:0000259" key="2">
    <source>
        <dbReference type="Pfam" id="PF01433"/>
    </source>
</evidence>
<dbReference type="InterPro" id="IPR050344">
    <property type="entry name" value="Peptidase_M1_aminopeptidases"/>
</dbReference>
<dbReference type="GO" id="GO:0043171">
    <property type="term" value="P:peptide catabolic process"/>
    <property type="evidence" value="ECO:0007669"/>
    <property type="project" value="TreeGrafter"/>
</dbReference>
<protein>
    <recommendedName>
        <fullName evidence="2">Peptidase M1 membrane alanine aminopeptidase domain-containing protein</fullName>
    </recommendedName>
</protein>
<dbReference type="PANTHER" id="PTHR11533">
    <property type="entry name" value="PROTEASE M1 ZINC METALLOPROTEASE"/>
    <property type="match status" value="1"/>
</dbReference>
<dbReference type="GO" id="GO:0008270">
    <property type="term" value="F:zinc ion binding"/>
    <property type="evidence" value="ECO:0007669"/>
    <property type="project" value="InterPro"/>
</dbReference>
<feature type="domain" description="Peptidase M1 membrane alanine aminopeptidase" evidence="2">
    <location>
        <begin position="374"/>
        <end position="566"/>
    </location>
</feature>
<proteinExistence type="predicted"/>
<dbReference type="EMBL" id="MLJW01000015">
    <property type="protein sequence ID" value="OIR13277.1"/>
    <property type="molecule type" value="Genomic_DNA"/>
</dbReference>
<dbReference type="AlphaFoldDB" id="A0A1J5TAH0"/>
<dbReference type="GO" id="GO:0042277">
    <property type="term" value="F:peptide binding"/>
    <property type="evidence" value="ECO:0007669"/>
    <property type="project" value="TreeGrafter"/>
</dbReference>
<dbReference type="Pfam" id="PF01433">
    <property type="entry name" value="Peptidase_M1"/>
    <property type="match status" value="1"/>
</dbReference>
<dbReference type="GO" id="GO:0005615">
    <property type="term" value="C:extracellular space"/>
    <property type="evidence" value="ECO:0007669"/>
    <property type="project" value="TreeGrafter"/>
</dbReference>
<sequence>MRKLFVLLMIVSAVAVKAQDIRNNPTSNHGNKFEQLGTILPTPNEYRTASGAPGPKYWQQRADYDIKADLDEKNLKLTGSETITYFNNSPDVLTYLWFQLDENQHSTVNNANYQDASTLGRGVSTTMIDRLDEQKTDNGYGDKITKLTDASGKKLAYTINKTMMRVDLPTALKPGQKFIINIDWNYKISDRMSMGGRGGYEYFPEDGNYLFTMTQWYPRLCVYSDFQGWQNHQFTGRGEFALTFGNFNVKMTVPADHVVMATGEGQNYAQVLSAAQLARWQKAQTSKEPIEIVTLEEAKKAEVAKNQARKTWIFKAENVRDFAWGSSRKFIWDALATKVEGKKVMCMSAYGKEAYGLYRKFSSKTVEHTIKSYSKFSIPYPYPVAQSLEASNGMEYPMICFNFGRTEKDGTYSEGTKLGMLGVIIHEVGHNFFPMIVNSDERQWTWMDEGLNSFVEYLTEELYDNKFPSRKGAAWTIVDYMKLPKDQLEPIMTNSENIVNFGPNAYTKPATALNILRETIMGRELFDYAFREYARRWAFKHPTPADLFRTMEDASAEDLDWFWRGWFYGIDPVDIAIDTVKHAVFDADAVATAQTNNGGRRGGLGGERKLDKPAIPMFDDISKIRNREDKKIVFATDADTSLHDFYWKYDRGIIPYDSTIKITAPSFGGVPEPLSAEEKAKYKDVNLYEITFSNKGGLVMPIIVQFTFEDGTSEIERIPAQIWRKNENKVTKVFLTHKKATSILLDPLKETADINTDNNSWPKVEEPSKFQLFKANNFNRRNPGGAANPMQKLNK</sequence>
<gene>
    <name evidence="3" type="ORF">GALL_56620</name>
</gene>
<dbReference type="InterPro" id="IPR014782">
    <property type="entry name" value="Peptidase_M1_dom"/>
</dbReference>
<dbReference type="Gene3D" id="1.10.390.10">
    <property type="entry name" value="Neutral Protease Domain 2"/>
    <property type="match status" value="1"/>
</dbReference>
<dbReference type="GO" id="GO:0016020">
    <property type="term" value="C:membrane"/>
    <property type="evidence" value="ECO:0007669"/>
    <property type="project" value="TreeGrafter"/>
</dbReference>
<accession>A0A1J5TAH0</accession>
<dbReference type="PANTHER" id="PTHR11533:SF174">
    <property type="entry name" value="PUROMYCIN-SENSITIVE AMINOPEPTIDASE-RELATED"/>
    <property type="match status" value="1"/>
</dbReference>
<dbReference type="GO" id="GO:0005737">
    <property type="term" value="C:cytoplasm"/>
    <property type="evidence" value="ECO:0007669"/>
    <property type="project" value="TreeGrafter"/>
</dbReference>
<dbReference type="CDD" id="cd09604">
    <property type="entry name" value="M1_APN_like"/>
    <property type="match status" value="1"/>
</dbReference>
<dbReference type="SUPFAM" id="SSF55486">
    <property type="entry name" value="Metalloproteases ('zincins'), catalytic domain"/>
    <property type="match status" value="1"/>
</dbReference>
<evidence type="ECO:0000256" key="1">
    <source>
        <dbReference type="SAM" id="MobiDB-lite"/>
    </source>
</evidence>
<name>A0A1J5TAH0_9ZZZZ</name>